<name>A0A1G1ZEN0_9BACT</name>
<reference evidence="4 5" key="1">
    <citation type="journal article" date="2016" name="Nat. Commun.">
        <title>Thousands of microbial genomes shed light on interconnected biogeochemical processes in an aquifer system.</title>
        <authorList>
            <person name="Anantharaman K."/>
            <person name="Brown C.T."/>
            <person name="Hug L.A."/>
            <person name="Sharon I."/>
            <person name="Castelle C.J."/>
            <person name="Probst A.J."/>
            <person name="Thomas B.C."/>
            <person name="Singh A."/>
            <person name="Wilkins M.J."/>
            <person name="Karaoz U."/>
            <person name="Brodie E.L."/>
            <person name="Williams K.H."/>
            <person name="Hubbard S.S."/>
            <person name="Banfield J.F."/>
        </authorList>
    </citation>
    <scope>NUCLEOTIDE SEQUENCE [LARGE SCALE GENOMIC DNA]</scope>
</reference>
<dbReference type="Gene3D" id="3.40.50.150">
    <property type="entry name" value="Vaccinia Virus protein VP39"/>
    <property type="match status" value="1"/>
</dbReference>
<protein>
    <recommendedName>
        <fullName evidence="3">Methyltransferase domain-containing protein</fullName>
    </recommendedName>
</protein>
<dbReference type="InterPro" id="IPR051052">
    <property type="entry name" value="Diverse_substrate_MTase"/>
</dbReference>
<dbReference type="GO" id="GO:0032259">
    <property type="term" value="P:methylation"/>
    <property type="evidence" value="ECO:0007669"/>
    <property type="project" value="UniProtKB-KW"/>
</dbReference>
<dbReference type="PANTHER" id="PTHR44942">
    <property type="entry name" value="METHYLTRANSF_11 DOMAIN-CONTAINING PROTEIN"/>
    <property type="match status" value="1"/>
</dbReference>
<dbReference type="InterPro" id="IPR025714">
    <property type="entry name" value="Methyltranfer_dom"/>
</dbReference>
<accession>A0A1G1ZEN0</accession>
<dbReference type="PANTHER" id="PTHR44942:SF4">
    <property type="entry name" value="METHYLTRANSFERASE TYPE 11 DOMAIN-CONTAINING PROTEIN"/>
    <property type="match status" value="1"/>
</dbReference>
<sequence>MVRFATKVLEKILGVLRRVESHSRVSSVARHYKEVIKSASTHDMVETPDEVYYGDQYWHWISKYLESKKAPREGVYADLGCGQGRLAMRLAKWLSQGGAVAGCDISEDAIGAARRYASDGGIDNISYEVSDTLNFLKSRPSNSLDGVLFTEVALVTPEYVDVLKEVKRVLRSSGLFFVSFRPQYFNLLYATYSDRWEDADKILSSRSGVLWGGDITYTWQTSGEVKKLFEDDLGMQLLNLVGIGCVSGIEGDPHEKLARPSRLDTDTRDKLMQLEIKLGEMMPDGGRYMLAIAKK</sequence>
<dbReference type="InterPro" id="IPR029063">
    <property type="entry name" value="SAM-dependent_MTases_sf"/>
</dbReference>
<keyword evidence="1" id="KW-0489">Methyltransferase</keyword>
<evidence type="ECO:0000256" key="1">
    <source>
        <dbReference type="ARBA" id="ARBA00022603"/>
    </source>
</evidence>
<dbReference type="Pfam" id="PF13847">
    <property type="entry name" value="Methyltransf_31"/>
    <property type="match status" value="1"/>
</dbReference>
<dbReference type="Proteomes" id="UP000177801">
    <property type="component" value="Unassembled WGS sequence"/>
</dbReference>
<evidence type="ECO:0000313" key="4">
    <source>
        <dbReference type="EMBL" id="OGY62297.1"/>
    </source>
</evidence>
<evidence type="ECO:0000256" key="2">
    <source>
        <dbReference type="ARBA" id="ARBA00022679"/>
    </source>
</evidence>
<gene>
    <name evidence="4" type="ORF">A3G58_01630</name>
</gene>
<dbReference type="SUPFAM" id="SSF53335">
    <property type="entry name" value="S-adenosyl-L-methionine-dependent methyltransferases"/>
    <property type="match status" value="1"/>
</dbReference>
<dbReference type="GO" id="GO:0008168">
    <property type="term" value="F:methyltransferase activity"/>
    <property type="evidence" value="ECO:0007669"/>
    <property type="project" value="UniProtKB-KW"/>
</dbReference>
<dbReference type="EMBL" id="MHJD01000019">
    <property type="protein sequence ID" value="OGY62297.1"/>
    <property type="molecule type" value="Genomic_DNA"/>
</dbReference>
<evidence type="ECO:0000313" key="5">
    <source>
        <dbReference type="Proteomes" id="UP000177801"/>
    </source>
</evidence>
<evidence type="ECO:0000259" key="3">
    <source>
        <dbReference type="Pfam" id="PF13847"/>
    </source>
</evidence>
<organism evidence="4 5">
    <name type="scientific">Candidatus Colwellbacteria bacterium RIFCSPLOWO2_12_FULL_46_17</name>
    <dbReference type="NCBI Taxonomy" id="1797695"/>
    <lineage>
        <taxon>Bacteria</taxon>
        <taxon>Candidatus Colwelliibacteriota</taxon>
    </lineage>
</organism>
<dbReference type="CDD" id="cd02440">
    <property type="entry name" value="AdoMet_MTases"/>
    <property type="match status" value="1"/>
</dbReference>
<proteinExistence type="predicted"/>
<comment type="caution">
    <text evidence="4">The sequence shown here is derived from an EMBL/GenBank/DDBJ whole genome shotgun (WGS) entry which is preliminary data.</text>
</comment>
<dbReference type="AlphaFoldDB" id="A0A1G1ZEN0"/>
<keyword evidence="2" id="KW-0808">Transferase</keyword>
<feature type="domain" description="Methyltransferase" evidence="3">
    <location>
        <begin position="76"/>
        <end position="179"/>
    </location>
</feature>